<name>L5K063_PTEAL</name>
<sequence length="167" mass="17772">MRHFVTRQRINVNVAAARLLARPDVPARPLPSPTASSQPLPPRPAMPLSDSIRSRAADGPAPLPRSPQPRRTSKETPVQPKEKARRARGPEEASQARSPPPPIARLNAERGTADPSTRPPRSHRARPPTPATTHQPPTLPLIPPPPGGGGDGRSRAGGDRAAVLPPF</sequence>
<feature type="region of interest" description="Disordered" evidence="1">
    <location>
        <begin position="20"/>
        <end position="167"/>
    </location>
</feature>
<dbReference type="Proteomes" id="UP000010552">
    <property type="component" value="Unassembled WGS sequence"/>
</dbReference>
<gene>
    <name evidence="2" type="ORF">PAL_GLEAN10026002</name>
</gene>
<feature type="compositionally biased region" description="Pro residues" evidence="1">
    <location>
        <begin position="137"/>
        <end position="147"/>
    </location>
</feature>
<accession>L5K063</accession>
<evidence type="ECO:0000313" key="3">
    <source>
        <dbReference type="Proteomes" id="UP000010552"/>
    </source>
</evidence>
<dbReference type="EMBL" id="KB031068">
    <property type="protein sequence ID" value="ELK04732.1"/>
    <property type="molecule type" value="Genomic_DNA"/>
</dbReference>
<reference evidence="3" key="1">
    <citation type="journal article" date="2013" name="Science">
        <title>Comparative analysis of bat genomes provides insight into the evolution of flight and immunity.</title>
        <authorList>
            <person name="Zhang G."/>
            <person name="Cowled C."/>
            <person name="Shi Z."/>
            <person name="Huang Z."/>
            <person name="Bishop-Lilly K.A."/>
            <person name="Fang X."/>
            <person name="Wynne J.W."/>
            <person name="Xiong Z."/>
            <person name="Baker M.L."/>
            <person name="Zhao W."/>
            <person name="Tachedjian M."/>
            <person name="Zhu Y."/>
            <person name="Zhou P."/>
            <person name="Jiang X."/>
            <person name="Ng J."/>
            <person name="Yang L."/>
            <person name="Wu L."/>
            <person name="Xiao J."/>
            <person name="Feng Y."/>
            <person name="Chen Y."/>
            <person name="Sun X."/>
            <person name="Zhang Y."/>
            <person name="Marsh G.A."/>
            <person name="Crameri G."/>
            <person name="Broder C.C."/>
            <person name="Frey K.G."/>
            <person name="Wang L.F."/>
            <person name="Wang J."/>
        </authorList>
    </citation>
    <scope>NUCLEOTIDE SEQUENCE [LARGE SCALE GENOMIC DNA]</scope>
</reference>
<dbReference type="InParanoid" id="L5K063"/>
<evidence type="ECO:0000256" key="1">
    <source>
        <dbReference type="SAM" id="MobiDB-lite"/>
    </source>
</evidence>
<evidence type="ECO:0000313" key="2">
    <source>
        <dbReference type="EMBL" id="ELK04732.1"/>
    </source>
</evidence>
<proteinExistence type="predicted"/>
<organism evidence="2 3">
    <name type="scientific">Pteropus alecto</name>
    <name type="common">Black flying fox</name>
    <dbReference type="NCBI Taxonomy" id="9402"/>
    <lineage>
        <taxon>Eukaryota</taxon>
        <taxon>Metazoa</taxon>
        <taxon>Chordata</taxon>
        <taxon>Craniata</taxon>
        <taxon>Vertebrata</taxon>
        <taxon>Euteleostomi</taxon>
        <taxon>Mammalia</taxon>
        <taxon>Eutheria</taxon>
        <taxon>Laurasiatheria</taxon>
        <taxon>Chiroptera</taxon>
        <taxon>Yinpterochiroptera</taxon>
        <taxon>Pteropodoidea</taxon>
        <taxon>Pteropodidae</taxon>
        <taxon>Pteropodinae</taxon>
        <taxon>Pteropus</taxon>
    </lineage>
</organism>
<dbReference type="AlphaFoldDB" id="L5K063"/>
<protein>
    <submittedName>
        <fullName evidence="2">Uncharacterized protein</fullName>
    </submittedName>
</protein>
<keyword evidence="3" id="KW-1185">Reference proteome</keyword>